<dbReference type="EMBL" id="BBJU01000023">
    <property type="protein sequence ID" value="GAK72078.1"/>
    <property type="molecule type" value="Genomic_DNA"/>
</dbReference>
<dbReference type="InterPro" id="IPR001647">
    <property type="entry name" value="HTH_TetR"/>
</dbReference>
<dbReference type="InterPro" id="IPR041474">
    <property type="entry name" value="NicS_C"/>
</dbReference>
<reference evidence="4 5" key="1">
    <citation type="submission" date="2014-08" db="EMBL/GenBank/DDBJ databases">
        <title>Whole genome shotgun sequence of Rhizobium rubi NBRC 13261.</title>
        <authorList>
            <person name="Katano-Makiyama Y."/>
            <person name="Hosoyama A."/>
            <person name="Hashimoto M."/>
            <person name="Hosoyama Y."/>
            <person name="Noguchi M."/>
            <person name="Tsuchikane K."/>
            <person name="Uohara A."/>
            <person name="Ohji S."/>
            <person name="Ichikawa N."/>
            <person name="Kimura A."/>
            <person name="Yamazoe A."/>
            <person name="Fujita N."/>
        </authorList>
    </citation>
    <scope>NUCLEOTIDE SEQUENCE [LARGE SCALE GENOMIC DNA]</scope>
    <source>
        <strain evidence="4 5">NBRC 13261</strain>
    </source>
</reference>
<dbReference type="PANTHER" id="PTHR30328:SF54">
    <property type="entry name" value="HTH-TYPE TRANSCRIPTIONAL REPRESSOR SCO4008"/>
    <property type="match status" value="1"/>
</dbReference>
<feature type="DNA-binding region" description="H-T-H motif" evidence="2">
    <location>
        <begin position="44"/>
        <end position="63"/>
    </location>
</feature>
<feature type="domain" description="HTH tetR-type" evidence="3">
    <location>
        <begin position="21"/>
        <end position="81"/>
    </location>
</feature>
<dbReference type="InterPro" id="IPR036271">
    <property type="entry name" value="Tet_transcr_reg_TetR-rel_C_sf"/>
</dbReference>
<dbReference type="PRINTS" id="PR00455">
    <property type="entry name" value="HTHTETR"/>
</dbReference>
<dbReference type="AlphaFoldDB" id="A0A081CZI2"/>
<dbReference type="GO" id="GO:0003677">
    <property type="term" value="F:DNA binding"/>
    <property type="evidence" value="ECO:0007669"/>
    <property type="project" value="UniProtKB-UniRule"/>
</dbReference>
<dbReference type="PROSITE" id="PS50977">
    <property type="entry name" value="HTH_TETR_2"/>
    <property type="match status" value="1"/>
</dbReference>
<dbReference type="InterPro" id="IPR009057">
    <property type="entry name" value="Homeodomain-like_sf"/>
</dbReference>
<dbReference type="Proteomes" id="UP000028701">
    <property type="component" value="Unassembled WGS sequence"/>
</dbReference>
<evidence type="ECO:0000313" key="4">
    <source>
        <dbReference type="EMBL" id="GAK72078.1"/>
    </source>
</evidence>
<evidence type="ECO:0000259" key="3">
    <source>
        <dbReference type="PROSITE" id="PS50977"/>
    </source>
</evidence>
<dbReference type="Pfam" id="PF17938">
    <property type="entry name" value="TetR_C_29"/>
    <property type="match status" value="1"/>
</dbReference>
<dbReference type="SUPFAM" id="SSF48498">
    <property type="entry name" value="Tetracyclin repressor-like, C-terminal domain"/>
    <property type="match status" value="1"/>
</dbReference>
<dbReference type="RefSeq" id="WP_045231599.1">
    <property type="nucleotide sequence ID" value="NZ_BBJU01000023.1"/>
</dbReference>
<evidence type="ECO:0000256" key="1">
    <source>
        <dbReference type="ARBA" id="ARBA00023125"/>
    </source>
</evidence>
<dbReference type="PANTHER" id="PTHR30328">
    <property type="entry name" value="TRANSCRIPTIONAL REPRESSOR"/>
    <property type="match status" value="1"/>
</dbReference>
<name>A0A081CZI2_9HYPH</name>
<dbReference type="OrthoDB" id="2356263at2"/>
<comment type="caution">
    <text evidence="4">The sequence shown here is derived from an EMBL/GenBank/DDBJ whole genome shotgun (WGS) entry which is preliminary data.</text>
</comment>
<sequence>MTKAATSINASVTRQAKRDPEGVRRDILSVAMEEFSQNGLSGARIDEIAARTRTSKRMIYYYYGDKEGLYQQVLEEAYAKVRGGESDLDLDVMEPRAALDKLCRFTFEHHRRHPSFIRMVMIENVHHGRHMQGSETIRQLNRPAIEALESVLARGQKQGVFRTGIDALELHWQISALSFFNVSNVATFSFIFGNSLFTEDGQEALSKHVADMVLRYVLRVDHIDATENGG</sequence>
<evidence type="ECO:0000256" key="2">
    <source>
        <dbReference type="PROSITE-ProRule" id="PRU00335"/>
    </source>
</evidence>
<dbReference type="Gene3D" id="1.10.357.10">
    <property type="entry name" value="Tetracycline Repressor, domain 2"/>
    <property type="match status" value="1"/>
</dbReference>
<protein>
    <submittedName>
        <fullName evidence="4">Putative TetR family transcriptional regulator</fullName>
    </submittedName>
</protein>
<accession>A0A081CZI2</accession>
<dbReference type="eggNOG" id="COG1309">
    <property type="taxonomic scope" value="Bacteria"/>
</dbReference>
<dbReference type="InterPro" id="IPR050109">
    <property type="entry name" value="HTH-type_TetR-like_transc_reg"/>
</dbReference>
<gene>
    <name evidence="4" type="ORF">RRU01S_23_01540</name>
</gene>
<dbReference type="SUPFAM" id="SSF46689">
    <property type="entry name" value="Homeodomain-like"/>
    <property type="match status" value="1"/>
</dbReference>
<dbReference type="Pfam" id="PF00440">
    <property type="entry name" value="TetR_N"/>
    <property type="match status" value="1"/>
</dbReference>
<evidence type="ECO:0000313" key="5">
    <source>
        <dbReference type="Proteomes" id="UP000028701"/>
    </source>
</evidence>
<organism evidence="4 5">
    <name type="scientific">Agrobacterium rubi TR3 = NBRC 13261</name>
    <dbReference type="NCBI Taxonomy" id="1368415"/>
    <lineage>
        <taxon>Bacteria</taxon>
        <taxon>Pseudomonadati</taxon>
        <taxon>Pseudomonadota</taxon>
        <taxon>Alphaproteobacteria</taxon>
        <taxon>Hyphomicrobiales</taxon>
        <taxon>Rhizobiaceae</taxon>
        <taxon>Rhizobium/Agrobacterium group</taxon>
        <taxon>Agrobacterium</taxon>
    </lineage>
</organism>
<keyword evidence="1 2" id="KW-0238">DNA-binding</keyword>
<proteinExistence type="predicted"/>